<feature type="region of interest" description="Disordered" evidence="1">
    <location>
        <begin position="33"/>
        <end position="108"/>
    </location>
</feature>
<organism evidence="2 3">
    <name type="scientific">Ephemerocybe angulata</name>
    <dbReference type="NCBI Taxonomy" id="980116"/>
    <lineage>
        <taxon>Eukaryota</taxon>
        <taxon>Fungi</taxon>
        <taxon>Dikarya</taxon>
        <taxon>Basidiomycota</taxon>
        <taxon>Agaricomycotina</taxon>
        <taxon>Agaricomycetes</taxon>
        <taxon>Agaricomycetidae</taxon>
        <taxon>Agaricales</taxon>
        <taxon>Agaricineae</taxon>
        <taxon>Psathyrellaceae</taxon>
        <taxon>Ephemerocybe</taxon>
    </lineage>
</organism>
<gene>
    <name evidence="2" type="ORF">DFP72DRAFT_860603</name>
</gene>
<protein>
    <submittedName>
        <fullName evidence="2">Uncharacterized protein</fullName>
    </submittedName>
</protein>
<reference evidence="2 3" key="1">
    <citation type="submission" date="2020-07" db="EMBL/GenBank/DDBJ databases">
        <title>Comparative genomics of pyrophilous fungi reveals a link between fire events and developmental genes.</title>
        <authorList>
            <consortium name="DOE Joint Genome Institute"/>
            <person name="Steindorff A.S."/>
            <person name="Carver A."/>
            <person name="Calhoun S."/>
            <person name="Stillman K."/>
            <person name="Liu H."/>
            <person name="Lipzen A."/>
            <person name="Pangilinan J."/>
            <person name="Labutti K."/>
            <person name="Bruns T.D."/>
            <person name="Grigoriev I.V."/>
        </authorList>
    </citation>
    <scope>NUCLEOTIDE SEQUENCE [LARGE SCALE GENOMIC DNA]</scope>
    <source>
        <strain evidence="2 3">CBS 144469</strain>
    </source>
</reference>
<evidence type="ECO:0000313" key="3">
    <source>
        <dbReference type="Proteomes" id="UP000521943"/>
    </source>
</evidence>
<dbReference type="Proteomes" id="UP000521943">
    <property type="component" value="Unassembled WGS sequence"/>
</dbReference>
<keyword evidence="3" id="KW-1185">Reference proteome</keyword>
<evidence type="ECO:0000313" key="2">
    <source>
        <dbReference type="EMBL" id="KAF6742339.1"/>
    </source>
</evidence>
<proteinExistence type="predicted"/>
<sequence>MANLSPNANAARGQQLRPSEGLYQFALIHPGHHTDVPAQARNPGCLRGSSSKLAVQGPKPQPRHPRGSGKHQLEMARRAAAGLPVTQEPKKRGRPRKDANIGTSVKFG</sequence>
<accession>A0A8H6LU64</accession>
<comment type="caution">
    <text evidence="2">The sequence shown here is derived from an EMBL/GenBank/DDBJ whole genome shotgun (WGS) entry which is preliminary data.</text>
</comment>
<dbReference type="EMBL" id="JACGCI010000187">
    <property type="protein sequence ID" value="KAF6742339.1"/>
    <property type="molecule type" value="Genomic_DNA"/>
</dbReference>
<dbReference type="AlphaFoldDB" id="A0A8H6LU64"/>
<name>A0A8H6LU64_9AGAR</name>
<evidence type="ECO:0000256" key="1">
    <source>
        <dbReference type="SAM" id="MobiDB-lite"/>
    </source>
</evidence>